<dbReference type="Proteomes" id="UP001479436">
    <property type="component" value="Unassembled WGS sequence"/>
</dbReference>
<reference evidence="14 15" key="1">
    <citation type="submission" date="2023-04" db="EMBL/GenBank/DDBJ databases">
        <title>Genome of Basidiobolus ranarum AG-B5.</title>
        <authorList>
            <person name="Stajich J.E."/>
            <person name="Carter-House D."/>
            <person name="Gryganskyi A."/>
        </authorList>
    </citation>
    <scope>NUCLEOTIDE SEQUENCE [LARGE SCALE GENOMIC DNA]</scope>
    <source>
        <strain evidence="14 15">AG-B5</strain>
    </source>
</reference>
<evidence type="ECO:0000256" key="5">
    <source>
        <dbReference type="ARBA" id="ARBA00022692"/>
    </source>
</evidence>
<accession>A0ABR2X364</accession>
<evidence type="ECO:0000256" key="1">
    <source>
        <dbReference type="ARBA" id="ARBA00001970"/>
    </source>
</evidence>
<keyword evidence="9" id="KW-0408">Iron</keyword>
<organism evidence="14 15">
    <name type="scientific">Basidiobolus ranarum</name>
    <dbReference type="NCBI Taxonomy" id="34480"/>
    <lineage>
        <taxon>Eukaryota</taxon>
        <taxon>Fungi</taxon>
        <taxon>Fungi incertae sedis</taxon>
        <taxon>Zoopagomycota</taxon>
        <taxon>Entomophthoromycotina</taxon>
        <taxon>Basidiobolomycetes</taxon>
        <taxon>Basidiobolales</taxon>
        <taxon>Basidiobolaceae</taxon>
        <taxon>Basidiobolus</taxon>
    </lineage>
</organism>
<dbReference type="CDD" id="cd08761">
    <property type="entry name" value="Cyt_b561_CYB561D2_like"/>
    <property type="match status" value="1"/>
</dbReference>
<dbReference type="SMART" id="SM00665">
    <property type="entry name" value="B561"/>
    <property type="match status" value="1"/>
</dbReference>
<dbReference type="EMBL" id="JASJQH010000029">
    <property type="protein sequence ID" value="KAK9768200.1"/>
    <property type="molecule type" value="Genomic_DNA"/>
</dbReference>
<feature type="domain" description="Cytochrome b561" evidence="13">
    <location>
        <begin position="41"/>
        <end position="239"/>
    </location>
</feature>
<keyword evidence="3" id="KW-0813">Transport</keyword>
<evidence type="ECO:0000256" key="12">
    <source>
        <dbReference type="SAM" id="Phobius"/>
    </source>
</evidence>
<feature type="transmembrane region" description="Helical" evidence="12">
    <location>
        <begin position="214"/>
        <end position="234"/>
    </location>
</feature>
<comment type="caution">
    <text evidence="14">The sequence shown here is derived from an EMBL/GenBank/DDBJ whole genome shotgun (WGS) entry which is preliminary data.</text>
</comment>
<keyword evidence="5 12" id="KW-0812">Transmembrane</keyword>
<dbReference type="PANTHER" id="PTHR15422:SF45">
    <property type="entry name" value="CYTOCHROME B561 DOMAIN-CONTAINING PROTEIN"/>
    <property type="match status" value="1"/>
</dbReference>
<evidence type="ECO:0000256" key="3">
    <source>
        <dbReference type="ARBA" id="ARBA00022448"/>
    </source>
</evidence>
<dbReference type="InterPro" id="IPR006593">
    <property type="entry name" value="Cyt_b561/ferric_Rdtase_TM"/>
</dbReference>
<keyword evidence="6" id="KW-0479">Metal-binding</keyword>
<evidence type="ECO:0000256" key="10">
    <source>
        <dbReference type="ARBA" id="ARBA00023136"/>
    </source>
</evidence>
<comment type="subcellular location">
    <subcellularLocation>
        <location evidence="2">Membrane</location>
        <topology evidence="2">Multi-pass membrane protein</topology>
    </subcellularLocation>
</comment>
<evidence type="ECO:0000256" key="2">
    <source>
        <dbReference type="ARBA" id="ARBA00004141"/>
    </source>
</evidence>
<feature type="transmembrane region" description="Helical" evidence="12">
    <location>
        <begin position="43"/>
        <end position="65"/>
    </location>
</feature>
<gene>
    <name evidence="14" type="ORF">K7432_001336</name>
</gene>
<feature type="compositionally biased region" description="Polar residues" evidence="11">
    <location>
        <begin position="1"/>
        <end position="10"/>
    </location>
</feature>
<proteinExistence type="predicted"/>
<dbReference type="Gene3D" id="1.20.120.1770">
    <property type="match status" value="1"/>
</dbReference>
<evidence type="ECO:0000256" key="6">
    <source>
        <dbReference type="ARBA" id="ARBA00022723"/>
    </source>
</evidence>
<feature type="transmembrane region" description="Helical" evidence="12">
    <location>
        <begin position="141"/>
        <end position="166"/>
    </location>
</feature>
<keyword evidence="7" id="KW-0249">Electron transport</keyword>
<protein>
    <recommendedName>
        <fullName evidence="13">Cytochrome b561 domain-containing protein</fullName>
    </recommendedName>
</protein>
<keyword evidence="15" id="KW-1185">Reference proteome</keyword>
<sequence>MTTKPSSTGNREPFVLDDNGELEENSGFLNKDLPKEESLSSNAFLLPLRVSLVTFGVILFSVIYFSNYSLFSLHPLFMTVFMLCCSEAIIQLQVPNVRPKSRQLIRFHQILHTLGISSLFIGLLMIFQHKNDLKKAHFTSWHGLLGIILTTTYVMIGIFGTSLVYFPNLFGTTLKTKKFLKLHRKFGYLVLGLTWTVIGFGLASNWIWANVSSGFVLLIWFSYLTVVVIFSWRVGKFWH</sequence>
<dbReference type="PANTHER" id="PTHR15422">
    <property type="entry name" value="OS05G0565100 PROTEIN"/>
    <property type="match status" value="1"/>
</dbReference>
<evidence type="ECO:0000313" key="15">
    <source>
        <dbReference type="Proteomes" id="UP001479436"/>
    </source>
</evidence>
<feature type="transmembrane region" description="Helical" evidence="12">
    <location>
        <begin position="71"/>
        <end position="90"/>
    </location>
</feature>
<comment type="cofactor">
    <cofactor evidence="1">
        <name>heme b</name>
        <dbReference type="ChEBI" id="CHEBI:60344"/>
    </cofactor>
</comment>
<keyword evidence="8 12" id="KW-1133">Transmembrane helix</keyword>
<name>A0ABR2X364_9FUNG</name>
<feature type="transmembrane region" description="Helical" evidence="12">
    <location>
        <begin position="110"/>
        <end position="129"/>
    </location>
</feature>
<evidence type="ECO:0000256" key="11">
    <source>
        <dbReference type="SAM" id="MobiDB-lite"/>
    </source>
</evidence>
<dbReference type="Pfam" id="PF03188">
    <property type="entry name" value="Cytochrom_B561"/>
    <property type="match status" value="1"/>
</dbReference>
<feature type="region of interest" description="Disordered" evidence="11">
    <location>
        <begin position="1"/>
        <end position="22"/>
    </location>
</feature>
<evidence type="ECO:0000313" key="14">
    <source>
        <dbReference type="EMBL" id="KAK9768200.1"/>
    </source>
</evidence>
<keyword evidence="4" id="KW-0349">Heme</keyword>
<evidence type="ECO:0000256" key="8">
    <source>
        <dbReference type="ARBA" id="ARBA00022989"/>
    </source>
</evidence>
<evidence type="ECO:0000256" key="7">
    <source>
        <dbReference type="ARBA" id="ARBA00022982"/>
    </source>
</evidence>
<dbReference type="InterPro" id="IPR045150">
    <property type="entry name" value="CYB561D1/2"/>
</dbReference>
<dbReference type="PROSITE" id="PS50939">
    <property type="entry name" value="CYTOCHROME_B561"/>
    <property type="match status" value="1"/>
</dbReference>
<keyword evidence="10 12" id="KW-0472">Membrane</keyword>
<feature type="transmembrane region" description="Helical" evidence="12">
    <location>
        <begin position="186"/>
        <end position="208"/>
    </location>
</feature>
<evidence type="ECO:0000256" key="9">
    <source>
        <dbReference type="ARBA" id="ARBA00023004"/>
    </source>
</evidence>
<evidence type="ECO:0000256" key="4">
    <source>
        <dbReference type="ARBA" id="ARBA00022617"/>
    </source>
</evidence>
<evidence type="ECO:0000259" key="13">
    <source>
        <dbReference type="PROSITE" id="PS50939"/>
    </source>
</evidence>